<evidence type="ECO:0000313" key="2">
    <source>
        <dbReference type="Proteomes" id="UP001157502"/>
    </source>
</evidence>
<organism evidence="1 2">
    <name type="scientific">Dallia pectoralis</name>
    <name type="common">Alaska blackfish</name>
    <dbReference type="NCBI Taxonomy" id="75939"/>
    <lineage>
        <taxon>Eukaryota</taxon>
        <taxon>Metazoa</taxon>
        <taxon>Chordata</taxon>
        <taxon>Craniata</taxon>
        <taxon>Vertebrata</taxon>
        <taxon>Euteleostomi</taxon>
        <taxon>Actinopterygii</taxon>
        <taxon>Neopterygii</taxon>
        <taxon>Teleostei</taxon>
        <taxon>Protacanthopterygii</taxon>
        <taxon>Esociformes</taxon>
        <taxon>Umbridae</taxon>
        <taxon>Dallia</taxon>
    </lineage>
</organism>
<proteinExistence type="predicted"/>
<dbReference type="EMBL" id="CM055734">
    <property type="protein sequence ID" value="KAJ8009033.1"/>
    <property type="molecule type" value="Genomic_DNA"/>
</dbReference>
<evidence type="ECO:0000313" key="1">
    <source>
        <dbReference type="EMBL" id="KAJ8009033.1"/>
    </source>
</evidence>
<reference evidence="1" key="1">
    <citation type="submission" date="2021-05" db="EMBL/GenBank/DDBJ databases">
        <authorList>
            <person name="Pan Q."/>
            <person name="Jouanno E."/>
            <person name="Zahm M."/>
            <person name="Klopp C."/>
            <person name="Cabau C."/>
            <person name="Louis A."/>
            <person name="Berthelot C."/>
            <person name="Parey E."/>
            <person name="Roest Crollius H."/>
            <person name="Montfort J."/>
            <person name="Robinson-Rechavi M."/>
            <person name="Bouchez O."/>
            <person name="Lampietro C."/>
            <person name="Lopez Roques C."/>
            <person name="Donnadieu C."/>
            <person name="Postlethwait J."/>
            <person name="Bobe J."/>
            <person name="Dillon D."/>
            <person name="Chandos A."/>
            <person name="von Hippel F."/>
            <person name="Guiguen Y."/>
        </authorList>
    </citation>
    <scope>NUCLEOTIDE SEQUENCE</scope>
    <source>
        <strain evidence="1">YG-Jan2019</strain>
    </source>
</reference>
<name>A0ACC2GZI4_DALPE</name>
<sequence length="68" mass="7873">MCRKSVVIDKEDQKIRVNRLHPEQLQNQVGKKRQQAHSPWEESQGEFPKTSQRTGSLRCKITGSINNI</sequence>
<dbReference type="Proteomes" id="UP001157502">
    <property type="component" value="Chromosome 7"/>
</dbReference>
<accession>A0ACC2GZI4</accession>
<keyword evidence="2" id="KW-1185">Reference proteome</keyword>
<protein>
    <submittedName>
        <fullName evidence="1">Uncharacterized protein</fullName>
    </submittedName>
</protein>
<comment type="caution">
    <text evidence="1">The sequence shown here is derived from an EMBL/GenBank/DDBJ whole genome shotgun (WGS) entry which is preliminary data.</text>
</comment>
<gene>
    <name evidence="1" type="ORF">DPEC_G00084640</name>
</gene>